<feature type="transmembrane region" description="Helical" evidence="1">
    <location>
        <begin position="41"/>
        <end position="60"/>
    </location>
</feature>
<keyword evidence="1" id="KW-0472">Membrane</keyword>
<organism evidence="2 3">
    <name type="scientific">Aeromonas lusitana</name>
    <dbReference type="NCBI Taxonomy" id="931529"/>
    <lineage>
        <taxon>Bacteria</taxon>
        <taxon>Pseudomonadati</taxon>
        <taxon>Pseudomonadota</taxon>
        <taxon>Gammaproteobacteria</taxon>
        <taxon>Aeromonadales</taxon>
        <taxon>Aeromonadaceae</taxon>
        <taxon>Aeromonas</taxon>
    </lineage>
</organism>
<comment type="caution">
    <text evidence="2">The sequence shown here is derived from an EMBL/GenBank/DDBJ whole genome shotgun (WGS) entry which is preliminary data.</text>
</comment>
<keyword evidence="1" id="KW-1133">Transmembrane helix</keyword>
<name>A0A2M8H9J2_9GAMM</name>
<evidence type="ECO:0000256" key="1">
    <source>
        <dbReference type="SAM" id="Phobius"/>
    </source>
</evidence>
<dbReference type="AlphaFoldDB" id="A0A2M8H9J2"/>
<dbReference type="EMBL" id="PGCP01000015">
    <property type="protein sequence ID" value="PJC93236.1"/>
    <property type="molecule type" value="Genomic_DNA"/>
</dbReference>
<sequence length="62" mass="7091">MLWHVVAILAMLFVAKALMYWTAGEIFTWWGLGDLYGHMCGPAWDVAAWIAGLALLLRWIRL</sequence>
<gene>
    <name evidence="2" type="ORF">CUC44_10565</name>
</gene>
<keyword evidence="1" id="KW-0812">Transmembrane</keyword>
<keyword evidence="3" id="KW-1185">Reference proteome</keyword>
<evidence type="ECO:0000313" key="2">
    <source>
        <dbReference type="EMBL" id="PJC93236.1"/>
    </source>
</evidence>
<accession>A0A2M8H9J2</accession>
<proteinExistence type="predicted"/>
<evidence type="ECO:0000313" key="3">
    <source>
        <dbReference type="Proteomes" id="UP000232060"/>
    </source>
</evidence>
<reference evidence="2 3" key="1">
    <citation type="submission" date="2017-11" db="EMBL/GenBank/DDBJ databases">
        <title>Draft genome sequence of environmental isolate Aeromonas lusitania sp. nov. MDC 2473.</title>
        <authorList>
            <person name="Colston S.M."/>
            <person name="Navarro A."/>
            <person name="Martinez-Murcia A.J."/>
            <person name="Graf J."/>
        </authorList>
    </citation>
    <scope>NUCLEOTIDE SEQUENCE [LARGE SCALE GENOMIC DNA]</scope>
    <source>
        <strain evidence="2 3">MDC 2473</strain>
    </source>
</reference>
<dbReference type="Proteomes" id="UP000232060">
    <property type="component" value="Unassembled WGS sequence"/>
</dbReference>
<protein>
    <submittedName>
        <fullName evidence="2">Uncharacterized protein</fullName>
    </submittedName>
</protein>